<dbReference type="InterPro" id="IPR002734">
    <property type="entry name" value="RibDG_C"/>
</dbReference>
<dbReference type="PANTHER" id="PTHR38011">
    <property type="entry name" value="DIHYDROFOLATE REDUCTASE FAMILY PROTEIN (AFU_ORTHOLOGUE AFUA_8G06820)"/>
    <property type="match status" value="1"/>
</dbReference>
<keyword evidence="3" id="KW-1185">Reference proteome</keyword>
<dbReference type="Proteomes" id="UP001501084">
    <property type="component" value="Unassembled WGS sequence"/>
</dbReference>
<evidence type="ECO:0000313" key="3">
    <source>
        <dbReference type="Proteomes" id="UP001501084"/>
    </source>
</evidence>
<gene>
    <name evidence="2" type="ORF">GCM10009786_04030</name>
</gene>
<sequence>MQLARVHNLAVSLDGFGAGADPSLDAPFGHAGMRLMEWFFPTQTFQAQTGQRERVEVQGASDPDDRYARLSFVGIGSGIMGAGKFGPPGWQHDPAWTGWWGDEPPFHSPVFVLTHTPRPSVTRGDTTFHFMSASPAEALEAARQAAGGLDVRIGGGPTTVREFLAAGLIDHLHVVQVPILLGRGAHLWRGLEGWEREYDAVSETTPSWVTHLTFTRKEAAR</sequence>
<dbReference type="RefSeq" id="WP_346057201.1">
    <property type="nucleotide sequence ID" value="NZ_BAAAOP010000003.1"/>
</dbReference>
<proteinExistence type="predicted"/>
<dbReference type="EMBL" id="BAAAOP010000003">
    <property type="protein sequence ID" value="GAA2185861.1"/>
    <property type="molecule type" value="Genomic_DNA"/>
</dbReference>
<evidence type="ECO:0000313" key="2">
    <source>
        <dbReference type="EMBL" id="GAA2185861.1"/>
    </source>
</evidence>
<dbReference type="InterPro" id="IPR024072">
    <property type="entry name" value="DHFR-like_dom_sf"/>
</dbReference>
<dbReference type="InterPro" id="IPR050765">
    <property type="entry name" value="Riboflavin_Biosynth_HTPR"/>
</dbReference>
<organism evidence="2 3">
    <name type="scientific">Leucobacter alluvii</name>
    <dbReference type="NCBI Taxonomy" id="340321"/>
    <lineage>
        <taxon>Bacteria</taxon>
        <taxon>Bacillati</taxon>
        <taxon>Actinomycetota</taxon>
        <taxon>Actinomycetes</taxon>
        <taxon>Micrococcales</taxon>
        <taxon>Microbacteriaceae</taxon>
        <taxon>Leucobacter</taxon>
    </lineage>
</organism>
<accession>A0ABN3B474</accession>
<feature type="domain" description="Bacterial bifunctional deaminase-reductase C-terminal" evidence="1">
    <location>
        <begin position="98"/>
        <end position="191"/>
    </location>
</feature>
<reference evidence="2 3" key="1">
    <citation type="journal article" date="2019" name="Int. J. Syst. Evol. Microbiol.">
        <title>The Global Catalogue of Microorganisms (GCM) 10K type strain sequencing project: providing services to taxonomists for standard genome sequencing and annotation.</title>
        <authorList>
            <consortium name="The Broad Institute Genomics Platform"/>
            <consortium name="The Broad Institute Genome Sequencing Center for Infectious Disease"/>
            <person name="Wu L."/>
            <person name="Ma J."/>
        </authorList>
    </citation>
    <scope>NUCLEOTIDE SEQUENCE [LARGE SCALE GENOMIC DNA]</scope>
    <source>
        <strain evidence="2 3">JCM 14919</strain>
    </source>
</reference>
<dbReference type="PANTHER" id="PTHR38011:SF12">
    <property type="entry name" value="BIFUNCTIONAL DEAMINASE-REDUCTASE DOMAIN PROTEIN"/>
    <property type="match status" value="1"/>
</dbReference>
<protein>
    <submittedName>
        <fullName evidence="2">Dihydrofolate reductase family protein</fullName>
    </submittedName>
</protein>
<dbReference type="SUPFAM" id="SSF53597">
    <property type="entry name" value="Dihydrofolate reductase-like"/>
    <property type="match status" value="1"/>
</dbReference>
<dbReference type="Gene3D" id="3.40.430.10">
    <property type="entry name" value="Dihydrofolate Reductase, subunit A"/>
    <property type="match status" value="1"/>
</dbReference>
<evidence type="ECO:0000259" key="1">
    <source>
        <dbReference type="Pfam" id="PF01872"/>
    </source>
</evidence>
<comment type="caution">
    <text evidence="2">The sequence shown here is derived from an EMBL/GenBank/DDBJ whole genome shotgun (WGS) entry which is preliminary data.</text>
</comment>
<name>A0ABN3B474_9MICO</name>
<dbReference type="Pfam" id="PF01872">
    <property type="entry name" value="RibD_C"/>
    <property type="match status" value="1"/>
</dbReference>